<evidence type="ECO:0000256" key="1">
    <source>
        <dbReference type="SAM" id="SignalP"/>
    </source>
</evidence>
<gene>
    <name evidence="2" type="ORF">PG999_012292</name>
</gene>
<accession>A0AAW0QL27</accession>
<proteinExistence type="predicted"/>
<feature type="chain" id="PRO_5043654087" evidence="1">
    <location>
        <begin position="23"/>
        <end position="85"/>
    </location>
</feature>
<comment type="caution">
    <text evidence="2">The sequence shown here is derived from an EMBL/GenBank/DDBJ whole genome shotgun (WGS) entry which is preliminary data.</text>
</comment>
<reference evidence="2 3" key="1">
    <citation type="submission" date="2023-01" db="EMBL/GenBank/DDBJ databases">
        <title>Analysis of 21 Apiospora genomes using comparative genomics revels a genus with tremendous synthesis potential of carbohydrate active enzymes and secondary metabolites.</title>
        <authorList>
            <person name="Sorensen T."/>
        </authorList>
    </citation>
    <scope>NUCLEOTIDE SEQUENCE [LARGE SCALE GENOMIC DNA]</scope>
    <source>
        <strain evidence="2 3">CBS 117206</strain>
    </source>
</reference>
<keyword evidence="3" id="KW-1185">Reference proteome</keyword>
<dbReference type="EMBL" id="JAQQWP010000009">
    <property type="protein sequence ID" value="KAK8101918.1"/>
    <property type="molecule type" value="Genomic_DNA"/>
</dbReference>
<sequence length="85" mass="9206">MQFTSTIIAAALAFATGSAAWAQDQNGVWVANNTWYTIRGAPVHEACTRMNSEDIHFEGCAYWTDGIGSIFNGQCQNRGGSLGCW</sequence>
<evidence type="ECO:0000313" key="2">
    <source>
        <dbReference type="EMBL" id="KAK8101918.1"/>
    </source>
</evidence>
<dbReference type="Proteomes" id="UP001392437">
    <property type="component" value="Unassembled WGS sequence"/>
</dbReference>
<protein>
    <submittedName>
        <fullName evidence="2">Uncharacterized protein</fullName>
    </submittedName>
</protein>
<keyword evidence="1" id="KW-0732">Signal</keyword>
<name>A0AAW0QL27_9PEZI</name>
<feature type="signal peptide" evidence="1">
    <location>
        <begin position="1"/>
        <end position="22"/>
    </location>
</feature>
<dbReference type="AlphaFoldDB" id="A0AAW0QL27"/>
<organism evidence="2 3">
    <name type="scientific">Apiospora kogelbergensis</name>
    <dbReference type="NCBI Taxonomy" id="1337665"/>
    <lineage>
        <taxon>Eukaryota</taxon>
        <taxon>Fungi</taxon>
        <taxon>Dikarya</taxon>
        <taxon>Ascomycota</taxon>
        <taxon>Pezizomycotina</taxon>
        <taxon>Sordariomycetes</taxon>
        <taxon>Xylariomycetidae</taxon>
        <taxon>Amphisphaeriales</taxon>
        <taxon>Apiosporaceae</taxon>
        <taxon>Apiospora</taxon>
    </lineage>
</organism>
<evidence type="ECO:0000313" key="3">
    <source>
        <dbReference type="Proteomes" id="UP001392437"/>
    </source>
</evidence>